<evidence type="ECO:0000313" key="2">
    <source>
        <dbReference type="EMBL" id="SDA61125.1"/>
    </source>
</evidence>
<name>A0AAX3UBP7_9LACO</name>
<reference evidence="3" key="3">
    <citation type="submission" date="2023-04" db="EMBL/GenBank/DDBJ databases">
        <authorList>
            <person name="Wang Y."/>
        </authorList>
    </citation>
    <scope>NUCLEOTIDE SEQUENCE</scope>
    <source>
        <strain evidence="3">ZW18</strain>
    </source>
</reference>
<proteinExistence type="predicted"/>
<sequence length="249" mass="27943">MKNKKFLVALVGFLALFLAGCAHSSQKKQNTLPSAKTILTNAQKTKFKSMHANWAEKSSGKIMQKAEAQYVKNPTVVYTNVSTTGNHYKMWIEGKNNYIQMKGTSTNRWFKTKLSKNSSYSVITDNLNNMLVPFTDIAKIFKVKRAGTNYVLIYQGNSKKIWNAIISDSAITSLIGIDLDDVKPIKHNIKIDVDHNYSVNNVKVASTYKDDGKIKTFTMNADQINQIKQLSVPNNIKKSAVDLGKLDKK</sequence>
<accession>A0AAX3UBP7</accession>
<gene>
    <name evidence="3" type="ORF">QEJ78_06560</name>
    <name evidence="2" type="ORF">SAMN02983011_01649</name>
</gene>
<dbReference type="EMBL" id="FMXC01000019">
    <property type="protein sequence ID" value="SDA61125.1"/>
    <property type="molecule type" value="Genomic_DNA"/>
</dbReference>
<feature type="signal peptide" evidence="1">
    <location>
        <begin position="1"/>
        <end position="24"/>
    </location>
</feature>
<dbReference type="PROSITE" id="PS51257">
    <property type="entry name" value="PROKAR_LIPOPROTEIN"/>
    <property type="match status" value="1"/>
</dbReference>
<evidence type="ECO:0000313" key="5">
    <source>
        <dbReference type="Proteomes" id="UP001242513"/>
    </source>
</evidence>
<feature type="chain" id="PRO_5043455514" description="Lipoprotein" evidence="1">
    <location>
        <begin position="25"/>
        <end position="249"/>
    </location>
</feature>
<dbReference type="AlphaFoldDB" id="A0AAX3UBP7"/>
<keyword evidence="1" id="KW-0732">Signal</keyword>
<dbReference type="Pfam" id="PF20316">
    <property type="entry name" value="DUF6612"/>
    <property type="match status" value="1"/>
</dbReference>
<reference evidence="3" key="2">
    <citation type="journal article" date="2022" name="Food Funct.">
        <title>Lactobacillus kefiranofaciens ZW18 from Kefir enhances the anti-tumor effect of anti-programmed cell death 1 (PD-1) immunotherapy by modulating the gut microbiota.</title>
        <authorList>
            <person name="Zhao J."/>
            <person name="Wang Y."/>
            <person name="Wang J."/>
            <person name="Lv M."/>
            <person name="Zhou C."/>
            <person name="Jia L."/>
            <person name="Geng W."/>
        </authorList>
    </citation>
    <scope>NUCLEOTIDE SEQUENCE</scope>
    <source>
        <strain evidence="3">ZW18</strain>
    </source>
</reference>
<reference evidence="2 4" key="1">
    <citation type="submission" date="2016-10" db="EMBL/GenBank/DDBJ databases">
        <authorList>
            <person name="Varghese N."/>
            <person name="Submissions S."/>
        </authorList>
    </citation>
    <scope>NUCLEOTIDE SEQUENCE [LARGE SCALE GENOMIC DNA]</scope>
    <source>
        <strain evidence="2 4">ATCC 43761</strain>
    </source>
</reference>
<dbReference type="Proteomes" id="UP001242513">
    <property type="component" value="Chromosome"/>
</dbReference>
<keyword evidence="4" id="KW-1185">Reference proteome</keyword>
<dbReference type="Proteomes" id="UP000181860">
    <property type="component" value="Unassembled WGS sequence"/>
</dbReference>
<dbReference type="EMBL" id="CP123735">
    <property type="protein sequence ID" value="WGO85086.1"/>
    <property type="molecule type" value="Genomic_DNA"/>
</dbReference>
<evidence type="ECO:0000313" key="3">
    <source>
        <dbReference type="EMBL" id="WGO85086.1"/>
    </source>
</evidence>
<evidence type="ECO:0000313" key="4">
    <source>
        <dbReference type="Proteomes" id="UP000181860"/>
    </source>
</evidence>
<evidence type="ECO:0000256" key="1">
    <source>
        <dbReference type="SAM" id="SignalP"/>
    </source>
</evidence>
<protein>
    <recommendedName>
        <fullName evidence="6">Lipoprotein</fullName>
    </recommendedName>
</protein>
<dbReference type="InterPro" id="IPR046720">
    <property type="entry name" value="DUF6612"/>
</dbReference>
<organism evidence="3 5">
    <name type="scientific">Lactobacillus kefiranofaciens</name>
    <dbReference type="NCBI Taxonomy" id="267818"/>
    <lineage>
        <taxon>Bacteria</taxon>
        <taxon>Bacillati</taxon>
        <taxon>Bacillota</taxon>
        <taxon>Bacilli</taxon>
        <taxon>Lactobacillales</taxon>
        <taxon>Lactobacillaceae</taxon>
        <taxon>Lactobacillus</taxon>
    </lineage>
</organism>
<evidence type="ECO:0008006" key="6">
    <source>
        <dbReference type="Google" id="ProtNLM"/>
    </source>
</evidence>
<dbReference type="RefSeq" id="WP_013855243.1">
    <property type="nucleotide sequence ID" value="NZ_CP123735.1"/>
</dbReference>